<dbReference type="OrthoDB" id="536211at2759"/>
<evidence type="ECO:0000256" key="2">
    <source>
        <dbReference type="ARBA" id="ARBA00022670"/>
    </source>
</evidence>
<evidence type="ECO:0000256" key="1">
    <source>
        <dbReference type="ARBA" id="ARBA00008721"/>
    </source>
</evidence>
<reference evidence="10" key="1">
    <citation type="journal article" date="2020" name="Stud. Mycol.">
        <title>101 Dothideomycetes genomes: a test case for predicting lifestyles and emergence of pathogens.</title>
        <authorList>
            <person name="Haridas S."/>
            <person name="Albert R."/>
            <person name="Binder M."/>
            <person name="Bloem J."/>
            <person name="Labutti K."/>
            <person name="Salamov A."/>
            <person name="Andreopoulos B."/>
            <person name="Baker S."/>
            <person name="Barry K."/>
            <person name="Bills G."/>
            <person name="Bluhm B."/>
            <person name="Cannon C."/>
            <person name="Castanera R."/>
            <person name="Culley D."/>
            <person name="Daum C."/>
            <person name="Ezra D."/>
            <person name="Gonzalez J."/>
            <person name="Henrissat B."/>
            <person name="Kuo A."/>
            <person name="Liang C."/>
            <person name="Lipzen A."/>
            <person name="Lutzoni F."/>
            <person name="Magnuson J."/>
            <person name="Mondo S."/>
            <person name="Nolan M."/>
            <person name="Ohm R."/>
            <person name="Pangilinan J."/>
            <person name="Park H.-J."/>
            <person name="Ramirez L."/>
            <person name="Alfaro M."/>
            <person name="Sun H."/>
            <person name="Tritt A."/>
            <person name="Yoshinaga Y."/>
            <person name="Zwiers L.-H."/>
            <person name="Turgeon B."/>
            <person name="Goodwin S."/>
            <person name="Spatafora J."/>
            <person name="Crous P."/>
            <person name="Grigoriev I."/>
        </authorList>
    </citation>
    <scope>NUCLEOTIDE SEQUENCE</scope>
    <source>
        <strain evidence="10">CBS 627.86</strain>
    </source>
</reference>
<protein>
    <submittedName>
        <fullName evidence="10">Metalloprotease</fullName>
    </submittedName>
</protein>
<dbReference type="GO" id="GO:0006508">
    <property type="term" value="P:proteolysis"/>
    <property type="evidence" value="ECO:0007669"/>
    <property type="project" value="UniProtKB-KW"/>
</dbReference>
<evidence type="ECO:0000256" key="3">
    <source>
        <dbReference type="ARBA" id="ARBA00022723"/>
    </source>
</evidence>
<dbReference type="PANTHER" id="PTHR47466">
    <property type="match status" value="1"/>
</dbReference>
<dbReference type="Pfam" id="PF05572">
    <property type="entry name" value="Peptidase_M43"/>
    <property type="match status" value="1"/>
</dbReference>
<feature type="non-terminal residue" evidence="10">
    <location>
        <position position="1"/>
    </location>
</feature>
<dbReference type="EMBL" id="ML977363">
    <property type="protein sequence ID" value="KAF2106371.1"/>
    <property type="molecule type" value="Genomic_DNA"/>
</dbReference>
<dbReference type="Proteomes" id="UP000799770">
    <property type="component" value="Unassembled WGS sequence"/>
</dbReference>
<keyword evidence="7 10" id="KW-0482">Metalloprotease</keyword>
<keyword evidence="5" id="KW-0378">Hydrolase</keyword>
<name>A0A6A5YJJ3_9PLEO</name>
<evidence type="ECO:0000259" key="9">
    <source>
        <dbReference type="Pfam" id="PF05572"/>
    </source>
</evidence>
<evidence type="ECO:0000256" key="7">
    <source>
        <dbReference type="ARBA" id="ARBA00023049"/>
    </source>
</evidence>
<keyword evidence="6" id="KW-0862">Zinc</keyword>
<evidence type="ECO:0000313" key="11">
    <source>
        <dbReference type="Proteomes" id="UP000799770"/>
    </source>
</evidence>
<dbReference type="CDD" id="cd04275">
    <property type="entry name" value="ZnMc_pappalysin_like"/>
    <property type="match status" value="1"/>
</dbReference>
<accession>A0A6A5YJJ3</accession>
<keyword evidence="2 10" id="KW-0645">Protease</keyword>
<keyword evidence="4" id="KW-0732">Signal</keyword>
<evidence type="ECO:0000256" key="6">
    <source>
        <dbReference type="ARBA" id="ARBA00022833"/>
    </source>
</evidence>
<keyword evidence="8" id="KW-1015">Disulfide bond</keyword>
<evidence type="ECO:0000313" key="10">
    <source>
        <dbReference type="EMBL" id="KAF2106371.1"/>
    </source>
</evidence>
<dbReference type="InterPro" id="IPR008754">
    <property type="entry name" value="Peptidase_M43"/>
</dbReference>
<dbReference type="SUPFAM" id="SSF55486">
    <property type="entry name" value="Metalloproteases ('zincins'), catalytic domain"/>
    <property type="match status" value="1"/>
</dbReference>
<keyword evidence="3" id="KW-0479">Metal-binding</keyword>
<proteinExistence type="inferred from homology"/>
<gene>
    <name evidence="10" type="ORF">BDV96DRAFT_508020</name>
</gene>
<keyword evidence="11" id="KW-1185">Reference proteome</keyword>
<dbReference type="InterPro" id="IPR024079">
    <property type="entry name" value="MetalloPept_cat_dom_sf"/>
</dbReference>
<evidence type="ECO:0000256" key="4">
    <source>
        <dbReference type="ARBA" id="ARBA00022729"/>
    </source>
</evidence>
<evidence type="ECO:0000256" key="8">
    <source>
        <dbReference type="ARBA" id="ARBA00023157"/>
    </source>
</evidence>
<feature type="domain" description="Peptidase M43 pregnancy-associated plasma-A" evidence="9">
    <location>
        <begin position="64"/>
        <end position="192"/>
    </location>
</feature>
<evidence type="ECO:0000256" key="5">
    <source>
        <dbReference type="ARBA" id="ARBA00022801"/>
    </source>
</evidence>
<dbReference type="PANTHER" id="PTHR47466:SF1">
    <property type="entry name" value="METALLOPROTEASE MEP1 (AFU_ORTHOLOGUE AFUA_1G07730)-RELATED"/>
    <property type="match status" value="1"/>
</dbReference>
<dbReference type="GO" id="GO:0008237">
    <property type="term" value="F:metallopeptidase activity"/>
    <property type="evidence" value="ECO:0007669"/>
    <property type="project" value="UniProtKB-KW"/>
</dbReference>
<comment type="similarity">
    <text evidence="1">Belongs to the peptidase M43B family.</text>
</comment>
<dbReference type="Gene3D" id="3.40.390.10">
    <property type="entry name" value="Collagenase (Catalytic Domain)"/>
    <property type="match status" value="1"/>
</dbReference>
<dbReference type="GO" id="GO:0046872">
    <property type="term" value="F:metal ion binding"/>
    <property type="evidence" value="ECO:0007669"/>
    <property type="project" value="UniProtKB-KW"/>
</dbReference>
<dbReference type="AlphaFoldDB" id="A0A6A5YJJ3"/>
<organism evidence="10 11">
    <name type="scientific">Lophiotrema nucula</name>
    <dbReference type="NCBI Taxonomy" id="690887"/>
    <lineage>
        <taxon>Eukaryota</taxon>
        <taxon>Fungi</taxon>
        <taxon>Dikarya</taxon>
        <taxon>Ascomycota</taxon>
        <taxon>Pezizomycotina</taxon>
        <taxon>Dothideomycetes</taxon>
        <taxon>Pleosporomycetidae</taxon>
        <taxon>Pleosporales</taxon>
        <taxon>Lophiotremataceae</taxon>
        <taxon>Lophiotrema</taxon>
    </lineage>
</organism>
<sequence length="209" mass="23794">LHEQFDIIHENFLPYGIEINLAGIDHTINKVWSNVTIFSQTEKDMKSALHKGTYTDINMYILYAVSGYTYFPESGVRFLSDPITDGVIISYEAASGGNRTGRDRGLTAVHEIGHWFGLEHTFVRGCEGLGDGIEDTPNENIDELDTNNMCPESRDTCPRHEGLNPIHNFMDTTSDECKTEFTRGQVERMHTIFKLLRLPKVPLKKWQNN</sequence>